<comment type="similarity">
    <text evidence="1">Belongs to the EamA transporter family.</text>
</comment>
<proteinExistence type="inferred from homology"/>
<feature type="transmembrane region" description="Helical" evidence="3">
    <location>
        <begin position="66"/>
        <end position="83"/>
    </location>
</feature>
<evidence type="ECO:0000313" key="5">
    <source>
        <dbReference type="EMBL" id="RKQ35016.1"/>
    </source>
</evidence>
<dbReference type="SUPFAM" id="SSF103481">
    <property type="entry name" value="Multidrug resistance efflux transporter EmrE"/>
    <property type="match status" value="2"/>
</dbReference>
<dbReference type="Gene3D" id="1.10.3730.20">
    <property type="match status" value="2"/>
</dbReference>
<sequence length="342" mass="35365">MGRVSALSVSLVLLAAVVHAVWNILAKGVRGNGTLFVWWYGLVSAVVLIPVSLLEPGAWQSWGWPLVGAAVVSGVLHTVYGTALQTGYDRAPLGVVYAVARGTGPMITMLVAVLFLGEQLSLTAATGAIAVLVGVAVVATFGTPTSTRDDDAPPRSSTASDPGAATAHDAAPLDFPASGTPGPKDPGGPSPEGGSPARPARGSALTGVLWGAAVGACIAGYTLWDDHSMAGLDLPPVLYFALTSAVLVLTLTPKAWRQRGRLVESWRLDRNRIVAVGLLSPLAYILVLFAMQSTPVALVAPLRESSIVVGSLLAWWIYKENRLVPRLIGCAAVLTGIALISA</sequence>
<feature type="transmembrane region" description="Helical" evidence="3">
    <location>
        <begin position="297"/>
        <end position="316"/>
    </location>
</feature>
<reference evidence="5 6" key="1">
    <citation type="submission" date="2018-10" db="EMBL/GenBank/DDBJ databases">
        <title>Kocuria tytouropygialis sp. nov., isolated from the uropygial gland of an American barn owl (Tyto furcata).</title>
        <authorList>
            <person name="Braun M.S."/>
            <person name="Wang E."/>
            <person name="Zimmermann S."/>
            <person name="Wagner H."/>
            <person name="Wink M."/>
        </authorList>
    </citation>
    <scope>NUCLEOTIDE SEQUENCE [LARGE SCALE GENOMIC DNA]</scope>
    <source>
        <strain evidence="5 6">442</strain>
    </source>
</reference>
<evidence type="ECO:0000256" key="1">
    <source>
        <dbReference type="ARBA" id="ARBA00007362"/>
    </source>
</evidence>
<gene>
    <name evidence="5" type="ORF">C1C97_006995</name>
</gene>
<evidence type="ECO:0000313" key="6">
    <source>
        <dbReference type="Proteomes" id="UP000249516"/>
    </source>
</evidence>
<evidence type="ECO:0000256" key="2">
    <source>
        <dbReference type="SAM" id="MobiDB-lite"/>
    </source>
</evidence>
<keyword evidence="6" id="KW-1185">Reference proteome</keyword>
<feature type="transmembrane region" description="Helical" evidence="3">
    <location>
        <begin position="36"/>
        <end position="54"/>
    </location>
</feature>
<feature type="transmembrane region" description="Helical" evidence="3">
    <location>
        <begin position="323"/>
        <end position="341"/>
    </location>
</feature>
<name>A0A495A717_9MICC</name>
<keyword evidence="3" id="KW-0812">Transmembrane</keyword>
<dbReference type="Proteomes" id="UP000249516">
    <property type="component" value="Unassembled WGS sequence"/>
</dbReference>
<evidence type="ECO:0000259" key="4">
    <source>
        <dbReference type="Pfam" id="PF00892"/>
    </source>
</evidence>
<protein>
    <submittedName>
        <fullName evidence="5">EamA family transporter</fullName>
    </submittedName>
</protein>
<evidence type="ECO:0000256" key="3">
    <source>
        <dbReference type="SAM" id="Phobius"/>
    </source>
</evidence>
<feature type="domain" description="EamA" evidence="4">
    <location>
        <begin position="9"/>
        <end position="139"/>
    </location>
</feature>
<dbReference type="Pfam" id="PF00892">
    <property type="entry name" value="EamA"/>
    <property type="match status" value="2"/>
</dbReference>
<accession>A0A495A717</accession>
<feature type="transmembrane region" description="Helical" evidence="3">
    <location>
        <begin position="236"/>
        <end position="252"/>
    </location>
</feature>
<feature type="region of interest" description="Disordered" evidence="2">
    <location>
        <begin position="144"/>
        <end position="201"/>
    </location>
</feature>
<comment type="caution">
    <text evidence="5">The sequence shown here is derived from an EMBL/GenBank/DDBJ whole genome shotgun (WGS) entry which is preliminary data.</text>
</comment>
<dbReference type="PANTHER" id="PTHR22911">
    <property type="entry name" value="ACYL-MALONYL CONDENSING ENZYME-RELATED"/>
    <property type="match status" value="1"/>
</dbReference>
<dbReference type="EMBL" id="PNJG02000002">
    <property type="protein sequence ID" value="RKQ35016.1"/>
    <property type="molecule type" value="Genomic_DNA"/>
</dbReference>
<feature type="transmembrane region" description="Helical" evidence="3">
    <location>
        <begin position="95"/>
        <end position="116"/>
    </location>
</feature>
<feature type="transmembrane region" description="Helical" evidence="3">
    <location>
        <begin position="273"/>
        <end position="291"/>
    </location>
</feature>
<dbReference type="AlphaFoldDB" id="A0A495A717"/>
<feature type="transmembrane region" description="Helical" evidence="3">
    <location>
        <begin position="204"/>
        <end position="224"/>
    </location>
</feature>
<organism evidence="5 6">
    <name type="scientific">Kocuria tytonis</name>
    <dbReference type="NCBI Taxonomy" id="2054280"/>
    <lineage>
        <taxon>Bacteria</taxon>
        <taxon>Bacillati</taxon>
        <taxon>Actinomycetota</taxon>
        <taxon>Actinomycetes</taxon>
        <taxon>Micrococcales</taxon>
        <taxon>Micrococcaceae</taxon>
        <taxon>Kocuria</taxon>
    </lineage>
</organism>
<dbReference type="OrthoDB" id="9783707at2"/>
<keyword evidence="3" id="KW-0472">Membrane</keyword>
<dbReference type="InterPro" id="IPR000620">
    <property type="entry name" value="EamA_dom"/>
</dbReference>
<dbReference type="InterPro" id="IPR037185">
    <property type="entry name" value="EmrE-like"/>
</dbReference>
<keyword evidence="3" id="KW-1133">Transmembrane helix</keyword>
<dbReference type="RefSeq" id="WP_121030851.1">
    <property type="nucleotide sequence ID" value="NZ_PNJG02000002.1"/>
</dbReference>
<dbReference type="GO" id="GO:0016020">
    <property type="term" value="C:membrane"/>
    <property type="evidence" value="ECO:0007669"/>
    <property type="project" value="InterPro"/>
</dbReference>
<dbReference type="PANTHER" id="PTHR22911:SF106">
    <property type="entry name" value="INTEGRAL MEMBRANE PROTEIN"/>
    <property type="match status" value="1"/>
</dbReference>
<feature type="domain" description="EamA" evidence="4">
    <location>
        <begin position="206"/>
        <end position="341"/>
    </location>
</feature>